<dbReference type="EMBL" id="AP014936">
    <property type="protein sequence ID" value="BAU49851.1"/>
    <property type="molecule type" value="Genomic_DNA"/>
</dbReference>
<dbReference type="AlphaFoldDB" id="A0A1B4VCW4"/>
<proteinExistence type="predicted"/>
<feature type="compositionally biased region" description="Polar residues" evidence="1">
    <location>
        <begin position="61"/>
        <end position="74"/>
    </location>
</feature>
<dbReference type="KEGG" id="sva:SVA_3303"/>
<evidence type="ECO:0000313" key="3">
    <source>
        <dbReference type="Proteomes" id="UP000218899"/>
    </source>
</evidence>
<reference evidence="2 3" key="1">
    <citation type="submission" date="2015-08" db="EMBL/GenBank/DDBJ databases">
        <title>Complete genome sequence of Sulfurifustis variabilis.</title>
        <authorList>
            <person name="Miura A."/>
            <person name="Kojima H."/>
            <person name="Fukui M."/>
        </authorList>
    </citation>
    <scope>NUCLEOTIDE SEQUENCE [LARGE SCALE GENOMIC DNA]</scope>
    <source>
        <strain evidence="3">skN76</strain>
    </source>
</reference>
<dbReference type="RefSeq" id="WP_096462210.1">
    <property type="nucleotide sequence ID" value="NZ_AP014936.1"/>
</dbReference>
<gene>
    <name evidence="2" type="ORF">SVA_3303</name>
</gene>
<protein>
    <submittedName>
        <fullName evidence="2">Uncharacterized protein</fullName>
    </submittedName>
</protein>
<dbReference type="Proteomes" id="UP000218899">
    <property type="component" value="Chromosome"/>
</dbReference>
<sequence>MRHREIIEGGRADLELELLKAMFTPGGEHRVREIEARLAPRGRGKLRLVSDVTRERASPETGANQSANQGPRTD</sequence>
<keyword evidence="3" id="KW-1185">Reference proteome</keyword>
<organism evidence="2 3">
    <name type="scientific">Sulfurifustis variabilis</name>
    <dbReference type="NCBI Taxonomy" id="1675686"/>
    <lineage>
        <taxon>Bacteria</taxon>
        <taxon>Pseudomonadati</taxon>
        <taxon>Pseudomonadota</taxon>
        <taxon>Gammaproteobacteria</taxon>
        <taxon>Acidiferrobacterales</taxon>
        <taxon>Acidiferrobacteraceae</taxon>
        <taxon>Sulfurifustis</taxon>
    </lineage>
</organism>
<accession>A0A1B4VCW4</accession>
<evidence type="ECO:0000256" key="1">
    <source>
        <dbReference type="SAM" id="MobiDB-lite"/>
    </source>
</evidence>
<feature type="region of interest" description="Disordered" evidence="1">
    <location>
        <begin position="49"/>
        <end position="74"/>
    </location>
</feature>
<evidence type="ECO:0000313" key="2">
    <source>
        <dbReference type="EMBL" id="BAU49851.1"/>
    </source>
</evidence>
<name>A0A1B4VCW4_9GAMM</name>